<protein>
    <submittedName>
        <fullName evidence="1">Uncharacterized protein</fullName>
    </submittedName>
</protein>
<keyword evidence="2" id="KW-1185">Reference proteome</keyword>
<dbReference type="Proteomes" id="UP000777438">
    <property type="component" value="Unassembled WGS sequence"/>
</dbReference>
<proteinExistence type="predicted"/>
<dbReference type="AlphaFoldDB" id="A0A9P9AQM4"/>
<accession>A0A9P9AQM4</accession>
<reference evidence="1 2" key="1">
    <citation type="journal article" date="2021" name="Nat. Commun.">
        <title>Genetic determinants of endophytism in the Arabidopsis root mycobiome.</title>
        <authorList>
            <person name="Mesny F."/>
            <person name="Miyauchi S."/>
            <person name="Thiergart T."/>
            <person name="Pickel B."/>
            <person name="Atanasova L."/>
            <person name="Karlsson M."/>
            <person name="Huettel B."/>
            <person name="Barry K.W."/>
            <person name="Haridas S."/>
            <person name="Chen C."/>
            <person name="Bauer D."/>
            <person name="Andreopoulos W."/>
            <person name="Pangilinan J."/>
            <person name="LaButti K."/>
            <person name="Riley R."/>
            <person name="Lipzen A."/>
            <person name="Clum A."/>
            <person name="Drula E."/>
            <person name="Henrissat B."/>
            <person name="Kohler A."/>
            <person name="Grigoriev I.V."/>
            <person name="Martin F.M."/>
            <person name="Hacquard S."/>
        </authorList>
    </citation>
    <scope>NUCLEOTIDE SEQUENCE [LARGE SCALE GENOMIC DNA]</scope>
    <source>
        <strain evidence="1 2">MPI-CAGE-CH-0241</strain>
    </source>
</reference>
<dbReference type="EMBL" id="JAGPYM010000009">
    <property type="protein sequence ID" value="KAH6890608.1"/>
    <property type="molecule type" value="Genomic_DNA"/>
</dbReference>
<comment type="caution">
    <text evidence="1">The sequence shown here is derived from an EMBL/GenBank/DDBJ whole genome shotgun (WGS) entry which is preliminary data.</text>
</comment>
<organism evidence="1 2">
    <name type="scientific">Thelonectria olida</name>
    <dbReference type="NCBI Taxonomy" id="1576542"/>
    <lineage>
        <taxon>Eukaryota</taxon>
        <taxon>Fungi</taxon>
        <taxon>Dikarya</taxon>
        <taxon>Ascomycota</taxon>
        <taxon>Pezizomycotina</taxon>
        <taxon>Sordariomycetes</taxon>
        <taxon>Hypocreomycetidae</taxon>
        <taxon>Hypocreales</taxon>
        <taxon>Nectriaceae</taxon>
        <taxon>Thelonectria</taxon>
    </lineage>
</organism>
<sequence length="199" mass="22905">MKAHPSLVDASKFIINFCANRVVPPFRLSSSIQRHLHADEKLKSPETNSLERQRGVKNTISFYTLMDDAETVTTPPFSKKRLGPTTKYRYSSRRTQTQKRSNPAFALRMHTKARTCMKRPEKSCDEFLDVEPRGRLWWRVWFACIRKWNLGNPHVCRGVESPWRRLGRSRYTDSHVAFSAMASRTMAPLTSTDGALDGS</sequence>
<evidence type="ECO:0000313" key="1">
    <source>
        <dbReference type="EMBL" id="KAH6890608.1"/>
    </source>
</evidence>
<evidence type="ECO:0000313" key="2">
    <source>
        <dbReference type="Proteomes" id="UP000777438"/>
    </source>
</evidence>
<name>A0A9P9AQM4_9HYPO</name>
<gene>
    <name evidence="1" type="ORF">B0T10DRAFT_324025</name>
</gene>